<keyword evidence="3" id="KW-1185">Reference proteome</keyword>
<feature type="non-terminal residue" evidence="2">
    <location>
        <position position="1"/>
    </location>
</feature>
<dbReference type="Proteomes" id="UP001295444">
    <property type="component" value="Chromosome 02"/>
</dbReference>
<dbReference type="AlphaFoldDB" id="A0AAD1VUH7"/>
<reference evidence="2" key="1">
    <citation type="submission" date="2022-03" db="EMBL/GenBank/DDBJ databases">
        <authorList>
            <person name="Alioto T."/>
            <person name="Alioto T."/>
            <person name="Gomez Garrido J."/>
        </authorList>
    </citation>
    <scope>NUCLEOTIDE SEQUENCE</scope>
</reference>
<dbReference type="EMBL" id="OW240913">
    <property type="protein sequence ID" value="CAH2255993.1"/>
    <property type="molecule type" value="Genomic_DNA"/>
</dbReference>
<sequence length="58" mass="6193">TETTEGSTARQSYTKHPNTTHATIPFLTPATLHWIATLIIPSVGAPTLSLTHIPAKVT</sequence>
<gene>
    <name evidence="2" type="ORF">PECUL_23A015361</name>
</gene>
<protein>
    <submittedName>
        <fullName evidence="2">Uncharacterized protein</fullName>
    </submittedName>
</protein>
<name>A0AAD1VUH7_PELCU</name>
<accession>A0AAD1VUH7</accession>
<evidence type="ECO:0000256" key="1">
    <source>
        <dbReference type="SAM" id="MobiDB-lite"/>
    </source>
</evidence>
<proteinExistence type="predicted"/>
<evidence type="ECO:0000313" key="2">
    <source>
        <dbReference type="EMBL" id="CAH2255993.1"/>
    </source>
</evidence>
<organism evidence="2 3">
    <name type="scientific">Pelobates cultripes</name>
    <name type="common">Western spadefoot toad</name>
    <dbReference type="NCBI Taxonomy" id="61616"/>
    <lineage>
        <taxon>Eukaryota</taxon>
        <taxon>Metazoa</taxon>
        <taxon>Chordata</taxon>
        <taxon>Craniata</taxon>
        <taxon>Vertebrata</taxon>
        <taxon>Euteleostomi</taxon>
        <taxon>Amphibia</taxon>
        <taxon>Batrachia</taxon>
        <taxon>Anura</taxon>
        <taxon>Pelobatoidea</taxon>
        <taxon>Pelobatidae</taxon>
        <taxon>Pelobates</taxon>
    </lineage>
</organism>
<feature type="region of interest" description="Disordered" evidence="1">
    <location>
        <begin position="1"/>
        <end position="22"/>
    </location>
</feature>
<evidence type="ECO:0000313" key="3">
    <source>
        <dbReference type="Proteomes" id="UP001295444"/>
    </source>
</evidence>